<dbReference type="OrthoDB" id="9804723at2"/>
<dbReference type="GO" id="GO:0016020">
    <property type="term" value="C:membrane"/>
    <property type="evidence" value="ECO:0007669"/>
    <property type="project" value="TreeGrafter"/>
</dbReference>
<gene>
    <name evidence="3" type="ORF">FDT80_17060</name>
</gene>
<comment type="caution">
    <text evidence="3">The sequence shown here is derived from an EMBL/GenBank/DDBJ whole genome shotgun (WGS) entry which is preliminary data.</text>
</comment>
<proteinExistence type="predicted"/>
<dbReference type="InterPro" id="IPR017497">
    <property type="entry name" value="BchO"/>
</dbReference>
<evidence type="ECO:0000256" key="1">
    <source>
        <dbReference type="ARBA" id="ARBA00022801"/>
    </source>
</evidence>
<accession>A0A5S3PAP2</accession>
<dbReference type="PRINTS" id="PR00111">
    <property type="entry name" value="ABHYDROLASE"/>
</dbReference>
<dbReference type="PRINTS" id="PR00412">
    <property type="entry name" value="EPOXHYDRLASE"/>
</dbReference>
<dbReference type="Gene3D" id="3.40.50.1820">
    <property type="entry name" value="alpha/beta hydrolase"/>
    <property type="match status" value="1"/>
</dbReference>
<dbReference type="PANTHER" id="PTHR43798:SF31">
    <property type="entry name" value="AB HYDROLASE SUPERFAMILY PROTEIN YCLE"/>
    <property type="match status" value="1"/>
</dbReference>
<name>A0A5S3PAP2_9RHOB</name>
<dbReference type="AlphaFoldDB" id="A0A5S3PAP2"/>
<dbReference type="InterPro" id="IPR029058">
    <property type="entry name" value="AB_hydrolase_fold"/>
</dbReference>
<dbReference type="InterPro" id="IPR050266">
    <property type="entry name" value="AB_hydrolase_sf"/>
</dbReference>
<evidence type="ECO:0000313" key="4">
    <source>
        <dbReference type="Proteomes" id="UP000309550"/>
    </source>
</evidence>
<dbReference type="SUPFAM" id="SSF53474">
    <property type="entry name" value="alpha/beta-Hydrolases"/>
    <property type="match status" value="1"/>
</dbReference>
<evidence type="ECO:0000259" key="2">
    <source>
        <dbReference type="Pfam" id="PF00561"/>
    </source>
</evidence>
<dbReference type="InterPro" id="IPR000073">
    <property type="entry name" value="AB_hydrolase_1"/>
</dbReference>
<reference evidence="3 4" key="1">
    <citation type="submission" date="2019-05" db="EMBL/GenBank/DDBJ databases">
        <title>Sulfitobacter sabulilitoris sp. nov., isolated from a marine sand.</title>
        <authorList>
            <person name="Yoon J.-H."/>
        </authorList>
    </citation>
    <scope>NUCLEOTIDE SEQUENCE [LARGE SCALE GENOMIC DNA]</scope>
    <source>
        <strain evidence="3 4">HSMS-29</strain>
    </source>
</reference>
<keyword evidence="4" id="KW-1185">Reference proteome</keyword>
<keyword evidence="1 3" id="KW-0378">Hydrolase</keyword>
<protein>
    <submittedName>
        <fullName evidence="3">Alpha/beta fold hydrolase</fullName>
    </submittedName>
</protein>
<evidence type="ECO:0000313" key="3">
    <source>
        <dbReference type="EMBL" id="TMM50566.1"/>
    </source>
</evidence>
<dbReference type="EMBL" id="VANS01000006">
    <property type="protein sequence ID" value="TMM50566.1"/>
    <property type="molecule type" value="Genomic_DNA"/>
</dbReference>
<dbReference type="InterPro" id="IPR000639">
    <property type="entry name" value="Epox_hydrolase-like"/>
</dbReference>
<dbReference type="RefSeq" id="WP_138663544.1">
    <property type="nucleotide sequence ID" value="NZ_VANS01000006.1"/>
</dbReference>
<dbReference type="Pfam" id="PF00561">
    <property type="entry name" value="Abhydrolase_1"/>
    <property type="match status" value="1"/>
</dbReference>
<feature type="domain" description="AB hydrolase-1" evidence="2">
    <location>
        <begin position="36"/>
        <end position="275"/>
    </location>
</feature>
<organism evidence="3 4">
    <name type="scientific">Sulfitobacter sabulilitoris</name>
    <dbReference type="NCBI Taxonomy" id="2562655"/>
    <lineage>
        <taxon>Bacteria</taxon>
        <taxon>Pseudomonadati</taxon>
        <taxon>Pseudomonadota</taxon>
        <taxon>Alphaproteobacteria</taxon>
        <taxon>Rhodobacterales</taxon>
        <taxon>Roseobacteraceae</taxon>
        <taxon>Sulfitobacter</taxon>
    </lineage>
</organism>
<dbReference type="NCBIfam" id="TIGR03056">
    <property type="entry name" value="bchO_mg_che_rel"/>
    <property type="match status" value="1"/>
</dbReference>
<sequence>MRFGADTSDWPNADLSREVFCPPHRWHVQESGEGDTLLLLHGAGGSTHSFRDLIPILAKSHHVVALDLPGQGFTRLGARHRCGLEEMTQDIASLCAQQGWHPGAIIGHSAGAAIALNLSQYLLSPRGQSPRVIGINAALDNFKGLAGLLFPAIAKVLASVPFTASLFSSASATKRRIAALIRGTGSHLDDHGIELYRRLVADRDHVDATLVMMAHWSLDDLLGRLPRITAPTLFIVGDKDSAVPPDVSRRAATKMPAARVISLPGLGHLAHEEAPDAVAKEILEFLKLRSGD</sequence>
<dbReference type="GO" id="GO:0016787">
    <property type="term" value="F:hydrolase activity"/>
    <property type="evidence" value="ECO:0007669"/>
    <property type="project" value="UniProtKB-KW"/>
</dbReference>
<dbReference type="Proteomes" id="UP000309550">
    <property type="component" value="Unassembled WGS sequence"/>
</dbReference>
<dbReference type="PANTHER" id="PTHR43798">
    <property type="entry name" value="MONOACYLGLYCEROL LIPASE"/>
    <property type="match status" value="1"/>
</dbReference>